<dbReference type="GO" id="GO:0030141">
    <property type="term" value="C:secretory granule"/>
    <property type="evidence" value="ECO:0007669"/>
    <property type="project" value="TreeGrafter"/>
</dbReference>
<feature type="domain" description="FIP-RBD" evidence="5">
    <location>
        <begin position="1496"/>
        <end position="1558"/>
    </location>
</feature>
<feature type="region of interest" description="Disordered" evidence="4">
    <location>
        <begin position="1247"/>
        <end position="1287"/>
    </location>
</feature>
<feature type="compositionally biased region" description="Basic and acidic residues" evidence="4">
    <location>
        <begin position="961"/>
        <end position="975"/>
    </location>
</feature>
<accession>A0A3Q2XVN5</accession>
<evidence type="ECO:0000313" key="7">
    <source>
        <dbReference type="Proteomes" id="UP000264820"/>
    </source>
</evidence>
<dbReference type="OrthoDB" id="8956628at2759"/>
<feature type="region of interest" description="Disordered" evidence="4">
    <location>
        <begin position="1377"/>
        <end position="1396"/>
    </location>
</feature>
<feature type="region of interest" description="Disordered" evidence="4">
    <location>
        <begin position="1186"/>
        <end position="1209"/>
    </location>
</feature>
<evidence type="ECO:0000256" key="1">
    <source>
        <dbReference type="ARBA" id="ARBA00022448"/>
    </source>
</evidence>
<protein>
    <submittedName>
        <fullName evidence="6">Rab11 family-interacting protein 5-like</fullName>
    </submittedName>
</protein>
<feature type="region of interest" description="Disordered" evidence="4">
    <location>
        <begin position="689"/>
        <end position="709"/>
    </location>
</feature>
<dbReference type="Ensembl" id="ENSHCOT00000014950.1">
    <property type="protein sequence ID" value="ENSHCOP00000008960.1"/>
    <property type="gene ID" value="ENSHCOG00000011306.1"/>
</dbReference>
<keyword evidence="2" id="KW-0597">Phosphoprotein</keyword>
<dbReference type="GO" id="GO:0005739">
    <property type="term" value="C:mitochondrion"/>
    <property type="evidence" value="ECO:0007669"/>
    <property type="project" value="TreeGrafter"/>
</dbReference>
<keyword evidence="3" id="KW-0175">Coiled coil</keyword>
<feature type="compositionally biased region" description="Polar residues" evidence="4">
    <location>
        <begin position="1194"/>
        <end position="1204"/>
    </location>
</feature>
<keyword evidence="1" id="KW-0813">Transport</keyword>
<dbReference type="InterPro" id="IPR037245">
    <property type="entry name" value="FIP-RBD_C_sf"/>
</dbReference>
<feature type="compositionally biased region" description="Polar residues" evidence="4">
    <location>
        <begin position="689"/>
        <end position="701"/>
    </location>
</feature>
<dbReference type="RefSeq" id="XP_019746076.1">
    <property type="nucleotide sequence ID" value="XM_019890517.1"/>
</dbReference>
<feature type="compositionally biased region" description="Low complexity" evidence="4">
    <location>
        <begin position="1275"/>
        <end position="1287"/>
    </location>
</feature>
<proteinExistence type="predicted"/>
<feature type="compositionally biased region" description="Acidic residues" evidence="4">
    <location>
        <begin position="115"/>
        <end position="125"/>
    </location>
</feature>
<feature type="coiled-coil region" evidence="3">
    <location>
        <begin position="1495"/>
        <end position="1522"/>
    </location>
</feature>
<evidence type="ECO:0000259" key="5">
    <source>
        <dbReference type="PROSITE" id="PS51511"/>
    </source>
</evidence>
<dbReference type="InterPro" id="IPR019018">
    <property type="entry name" value="Rab-bd_FIP-RBD"/>
</dbReference>
<keyword evidence="7" id="KW-1185">Reference proteome</keyword>
<dbReference type="Pfam" id="PF09457">
    <property type="entry name" value="RBD-FIP"/>
    <property type="match status" value="1"/>
</dbReference>
<feature type="region of interest" description="Disordered" evidence="4">
    <location>
        <begin position="232"/>
        <end position="257"/>
    </location>
</feature>
<dbReference type="Proteomes" id="UP000264820">
    <property type="component" value="Unplaced"/>
</dbReference>
<reference evidence="6" key="2">
    <citation type="submission" date="2025-09" db="UniProtKB">
        <authorList>
            <consortium name="Ensembl"/>
        </authorList>
    </citation>
    <scope>IDENTIFICATION</scope>
</reference>
<dbReference type="GO" id="GO:0055037">
    <property type="term" value="C:recycling endosome"/>
    <property type="evidence" value="ECO:0007669"/>
    <property type="project" value="TreeGrafter"/>
</dbReference>
<dbReference type="SUPFAM" id="SSF144270">
    <property type="entry name" value="Eferin C-derminal domain-like"/>
    <property type="match status" value="1"/>
</dbReference>
<evidence type="ECO:0000313" key="6">
    <source>
        <dbReference type="Ensembl" id="ENSHCOP00000008960.1"/>
    </source>
</evidence>
<feature type="region of interest" description="Disordered" evidence="4">
    <location>
        <begin position="478"/>
        <end position="506"/>
    </location>
</feature>
<evidence type="ECO:0000256" key="2">
    <source>
        <dbReference type="ARBA" id="ARBA00022553"/>
    </source>
</evidence>
<dbReference type="PANTHER" id="PTHR15746">
    <property type="entry name" value="RAB11-RELATED"/>
    <property type="match status" value="1"/>
</dbReference>
<dbReference type="PROSITE" id="PS51511">
    <property type="entry name" value="FIP_RBD"/>
    <property type="match status" value="1"/>
</dbReference>
<feature type="region of interest" description="Disordered" evidence="4">
    <location>
        <begin position="810"/>
        <end position="831"/>
    </location>
</feature>
<dbReference type="InterPro" id="IPR037789">
    <property type="entry name" value="FIP_classI"/>
</dbReference>
<dbReference type="GeneID" id="109528168"/>
<feature type="compositionally biased region" description="Polar residues" evidence="4">
    <location>
        <begin position="482"/>
        <end position="492"/>
    </location>
</feature>
<feature type="compositionally biased region" description="Basic and acidic residues" evidence="4">
    <location>
        <begin position="493"/>
        <end position="504"/>
    </location>
</feature>
<dbReference type="GO" id="GO:0005769">
    <property type="term" value="C:early endosome"/>
    <property type="evidence" value="ECO:0007669"/>
    <property type="project" value="TreeGrafter"/>
</dbReference>
<dbReference type="CTD" id="562719"/>
<reference evidence="6" key="1">
    <citation type="submission" date="2025-08" db="UniProtKB">
        <authorList>
            <consortium name="Ensembl"/>
        </authorList>
    </citation>
    <scope>IDENTIFICATION</scope>
</reference>
<dbReference type="GO" id="GO:0031267">
    <property type="term" value="F:small GTPase binding"/>
    <property type="evidence" value="ECO:0007669"/>
    <property type="project" value="InterPro"/>
</dbReference>
<organism evidence="6 7">
    <name type="scientific">Hippocampus comes</name>
    <name type="common">Tiger tail seahorse</name>
    <dbReference type="NCBI Taxonomy" id="109280"/>
    <lineage>
        <taxon>Eukaryota</taxon>
        <taxon>Metazoa</taxon>
        <taxon>Chordata</taxon>
        <taxon>Craniata</taxon>
        <taxon>Vertebrata</taxon>
        <taxon>Euteleostomi</taxon>
        <taxon>Actinopterygii</taxon>
        <taxon>Neopterygii</taxon>
        <taxon>Teleostei</taxon>
        <taxon>Neoteleostei</taxon>
        <taxon>Acanthomorphata</taxon>
        <taxon>Syngnathiaria</taxon>
        <taxon>Syngnathiformes</taxon>
        <taxon>Syngnathoidei</taxon>
        <taxon>Syngnathidae</taxon>
        <taxon>Hippocampus</taxon>
    </lineage>
</organism>
<feature type="region of interest" description="Disordered" evidence="4">
    <location>
        <begin position="75"/>
        <end position="207"/>
    </location>
</feature>
<feature type="region of interest" description="Disordered" evidence="4">
    <location>
        <begin position="1034"/>
        <end position="1054"/>
    </location>
</feature>
<dbReference type="GO" id="GO:0045055">
    <property type="term" value="P:regulated exocytosis"/>
    <property type="evidence" value="ECO:0007669"/>
    <property type="project" value="TreeGrafter"/>
</dbReference>
<evidence type="ECO:0000256" key="4">
    <source>
        <dbReference type="SAM" id="MobiDB-lite"/>
    </source>
</evidence>
<dbReference type="STRING" id="109280.ENSHCOP00000008960"/>
<name>A0A3Q2XVN5_HIPCM</name>
<dbReference type="RefSeq" id="XP_019746075.1">
    <property type="nucleotide sequence ID" value="XM_019890516.1"/>
</dbReference>
<dbReference type="GeneTree" id="ENSGT00940000158783"/>
<feature type="region of interest" description="Disordered" evidence="4">
    <location>
        <begin position="310"/>
        <end position="356"/>
    </location>
</feature>
<evidence type="ECO:0000256" key="3">
    <source>
        <dbReference type="SAM" id="Coils"/>
    </source>
</evidence>
<dbReference type="GO" id="GO:0045335">
    <property type="term" value="C:phagocytic vesicle"/>
    <property type="evidence" value="ECO:0007669"/>
    <property type="project" value="TreeGrafter"/>
</dbReference>
<dbReference type="Gene3D" id="1.20.5.2440">
    <property type="match status" value="1"/>
</dbReference>
<feature type="region of interest" description="Disordered" evidence="4">
    <location>
        <begin position="942"/>
        <end position="975"/>
    </location>
</feature>
<dbReference type="PANTHER" id="PTHR15746:SF14">
    <property type="entry name" value="RAB11 FAMILY-INTERACTING PROTEIN 5"/>
    <property type="match status" value="1"/>
</dbReference>
<sequence length="1562" mass="170717">MIGGLCSSVVEVADFVNKLYTLRWYRLNSKTGKKEKERGDIQVSVQFTRNNLTASMYDLVMKDKGGASTFSKLKERMRGKRRSSEDDLTLAPGATLPGGTGPLCRMRQRLPSDGGGEEDYEDDEGGEVRRSKMRTFFLRGKLRKSSDTRSSTSLGSESSESSSRGGSLSPTAGISVVVSDLSNSPSNSSNLTADSPDHTADTSPKLSPLHCDFRDEISEITIAVPQLPAGVNGTHKLQPRDQASAVPETSLGPGHLEKSLPLSVSLQNLRPRASADPLHGTVGDGRRWSFDKAGEEESAAIAAAMEKKGPIPGREDQCEEGEQYSGTEGKHKGWFGSRESHSKPSPVAPLKLDPTPEPPLNQLHNSNPFCPSPPMSPSNPFLSDPFCDTSLPPLPFLSSSRPPIEQLFPKPSHPVTQTWDSQTTEGHVTGLITVASPTFMGQTIPLSKTFSNPFTSAEEPQHDTGWDNSFDDFAHCRLQGPKDQTSDSLASTHQRELGSNERNDSLNTKGITLSNYMANCSRLPSLEPIPEDSSLEVCNEVFHTSAISAESRPHPEWHDANSTTNMPPCFLDPAGSSGIVSSAEDDFPSRFSYSASEKFSACSSDETELQNFERVGPASEILAQTGISPKGYRSTDELLNDEAQQTVIQNEDLEQSFVFPPPPTMSTAMMTDSEAADMQMLENMDLQPKSNVIPQSDNNDGVPQGEFSGQPPLYIRTSSPGTDHSSSFEDPAVPEHCWESPVPFRDFGDLDQSTNSFVQSIHVAADSQYYQNCSSLPPLEYPGISKSAENSTFCGELGQIREAIVASVSPDEPTNQSDHWGLMPENRPETGETGFTVKNERSSQVLPATDMFPYPVEGNEFSSVDVQIVKNPPPQLPEISQDAGSFLQSINGNLQFHQNHYGISEPPGTLDSEKSSFFGEPVEISEFQLSLVMADRPDIFEPGFSARDDESPQVLSVTHTDSYHKPTGDDQSTDHSDLLLKNTPPQLLKISQGTRSFLQNLDSNLDYHQNHNEPTERIDLEKFAFSRELGEIPEPTYNSMIPGASPSEPNNREDSFSLVTENRADTCEPDFTEDCDLGFTARNDGSSQVIPVTPTDSYPNAVEGDQFTVLDDVFVNKPLPELSYISQSTGSFPQSLDGNLQDHYGISKLPESVVSKNSSYCAELGETDRPDTHVPGFTDACESTFTERDDGASQVLSATSTDSNPKPVKSDQVTAFDDMLVKNPPPRLPQIFQRTMSVPSFLLSENRHGVSKSAERRPLEKSISFGKVGEVPEDTGSSLSRRSSTSGPYVNTHITDWLTQVMKDRLDTGFNGGDHGSSQVLPTTPVDSKADEVVDTAIEQNPLPQHPALNRSHSESTLAFELDKTLTLSFWNESCAPQASSASPASPSLSTASAPPLTRQSSCFPSFLSSLSDVLPPSATTNLLEAQECQQQHVAHQEHSPHPVRPLSGGPLAEGRSVLEKIKSSIHPGRSSQTGEKILTEGAGSYYHLTHNELIGLLVRREAELERQKAEFQQQRALLAKREVELCKLKPQVRDLEDYIDTLLVRIMEQKPTLLQVRSRLK</sequence>
<feature type="region of interest" description="Disordered" evidence="4">
    <location>
        <begin position="1428"/>
        <end position="1452"/>
    </location>
</feature>
<feature type="compositionally biased region" description="Basic and acidic residues" evidence="4">
    <location>
        <begin position="1247"/>
        <end position="1260"/>
    </location>
</feature>
<feature type="compositionally biased region" description="Low complexity" evidence="4">
    <location>
        <begin position="148"/>
        <end position="190"/>
    </location>
</feature>